<dbReference type="EMBL" id="JAHWGI010000648">
    <property type="protein sequence ID" value="KAK3916976.1"/>
    <property type="molecule type" value="Genomic_DNA"/>
</dbReference>
<dbReference type="Proteomes" id="UP001219518">
    <property type="component" value="Unassembled WGS sequence"/>
</dbReference>
<dbReference type="AlphaFoldDB" id="A0AAE1H900"/>
<protein>
    <submittedName>
        <fullName evidence="1">Copia protein</fullName>
    </submittedName>
</protein>
<proteinExistence type="predicted"/>
<keyword evidence="2" id="KW-1185">Reference proteome</keyword>
<name>A0AAE1H900_9NEOP</name>
<accession>A0AAE1H900</accession>
<evidence type="ECO:0000313" key="1">
    <source>
        <dbReference type="EMBL" id="KAK3916976.1"/>
    </source>
</evidence>
<sequence length="103" mass="11740">MYQCATDVVWLKELLLELGLEDMISLPCTIFTDNTGAICISESNAVNDKTKHIRVKYHYVRQLVRRGEISFKYVKSADNIADLFTKPLSGKQTKDFAFSLGIY</sequence>
<gene>
    <name evidence="1" type="ORF">KUF71_026008</name>
</gene>
<comment type="caution">
    <text evidence="1">The sequence shown here is derived from an EMBL/GenBank/DDBJ whole genome shotgun (WGS) entry which is preliminary data.</text>
</comment>
<reference evidence="1" key="2">
    <citation type="journal article" date="2023" name="BMC Genomics">
        <title>Pest status, molecular evolution, and epigenetic factors derived from the genome assembly of Frankliniella fusca, a thysanopteran phytovirus vector.</title>
        <authorList>
            <person name="Catto M.A."/>
            <person name="Labadie P.E."/>
            <person name="Jacobson A.L."/>
            <person name="Kennedy G.G."/>
            <person name="Srinivasan R."/>
            <person name="Hunt B.G."/>
        </authorList>
    </citation>
    <scope>NUCLEOTIDE SEQUENCE</scope>
    <source>
        <strain evidence="1">PL_HMW_Pooled</strain>
    </source>
</reference>
<evidence type="ECO:0000313" key="2">
    <source>
        <dbReference type="Proteomes" id="UP001219518"/>
    </source>
</evidence>
<reference evidence="1" key="1">
    <citation type="submission" date="2021-07" db="EMBL/GenBank/DDBJ databases">
        <authorList>
            <person name="Catto M.A."/>
            <person name="Jacobson A."/>
            <person name="Kennedy G."/>
            <person name="Labadie P."/>
            <person name="Hunt B.G."/>
            <person name="Srinivasan R."/>
        </authorList>
    </citation>
    <scope>NUCLEOTIDE SEQUENCE</scope>
    <source>
        <strain evidence="1">PL_HMW_Pooled</strain>
        <tissue evidence="1">Head</tissue>
    </source>
</reference>
<dbReference type="CDD" id="cd09272">
    <property type="entry name" value="RNase_HI_RT_Ty1"/>
    <property type="match status" value="1"/>
</dbReference>
<organism evidence="1 2">
    <name type="scientific">Frankliniella fusca</name>
    <dbReference type="NCBI Taxonomy" id="407009"/>
    <lineage>
        <taxon>Eukaryota</taxon>
        <taxon>Metazoa</taxon>
        <taxon>Ecdysozoa</taxon>
        <taxon>Arthropoda</taxon>
        <taxon>Hexapoda</taxon>
        <taxon>Insecta</taxon>
        <taxon>Pterygota</taxon>
        <taxon>Neoptera</taxon>
        <taxon>Paraneoptera</taxon>
        <taxon>Thysanoptera</taxon>
        <taxon>Terebrantia</taxon>
        <taxon>Thripoidea</taxon>
        <taxon>Thripidae</taxon>
        <taxon>Frankliniella</taxon>
    </lineage>
</organism>